<keyword evidence="2" id="KW-1185">Reference proteome</keyword>
<gene>
    <name evidence="1" type="ORF">ACFQO0_12360</name>
</gene>
<dbReference type="RefSeq" id="WP_012080878.1">
    <property type="nucleotide sequence ID" value="NZ_JBHTCC010000002.1"/>
</dbReference>
<comment type="caution">
    <text evidence="1">The sequence shown here is derived from an EMBL/GenBank/DDBJ whole genome shotgun (WGS) entry which is preliminary data.</text>
</comment>
<evidence type="ECO:0000313" key="2">
    <source>
        <dbReference type="Proteomes" id="UP001596379"/>
    </source>
</evidence>
<dbReference type="Proteomes" id="UP001596379">
    <property type="component" value="Unassembled WGS sequence"/>
</dbReference>
<sequence>MDIDIEPKDVVRSAWLHSGDSQANFAKSLTKSQSMLSKYIAGKVPPPASVLIHCMNICGLIEPKSVSAADLASRICKELQGLEHTGTRNAINQLIDSISSHNRQIATPK</sequence>
<dbReference type="InterPro" id="IPR010982">
    <property type="entry name" value="Lambda_DNA-bd_dom_sf"/>
</dbReference>
<dbReference type="EMBL" id="JBHTCC010000002">
    <property type="protein sequence ID" value="MFC7299231.1"/>
    <property type="molecule type" value="Genomic_DNA"/>
</dbReference>
<name>A0ABW2J8D5_9BURK</name>
<protein>
    <submittedName>
        <fullName evidence="1">Helix-turn-helix domain-containing protein</fullName>
    </submittedName>
</protein>
<reference evidence="2" key="1">
    <citation type="journal article" date="2019" name="Int. J. Syst. Evol. Microbiol.">
        <title>The Global Catalogue of Microorganisms (GCM) 10K type strain sequencing project: providing services to taxonomists for standard genome sequencing and annotation.</title>
        <authorList>
            <consortium name="The Broad Institute Genomics Platform"/>
            <consortium name="The Broad Institute Genome Sequencing Center for Infectious Disease"/>
            <person name="Wu L."/>
            <person name="Ma J."/>
        </authorList>
    </citation>
    <scope>NUCLEOTIDE SEQUENCE [LARGE SCALE GENOMIC DNA]</scope>
    <source>
        <strain evidence="2">CCUG 36956</strain>
    </source>
</reference>
<organism evidence="1 2">
    <name type="scientific">Herminiimonas aquatilis</name>
    <dbReference type="NCBI Taxonomy" id="345342"/>
    <lineage>
        <taxon>Bacteria</taxon>
        <taxon>Pseudomonadati</taxon>
        <taxon>Pseudomonadota</taxon>
        <taxon>Betaproteobacteria</taxon>
        <taxon>Burkholderiales</taxon>
        <taxon>Oxalobacteraceae</taxon>
        <taxon>Herminiimonas</taxon>
    </lineage>
</organism>
<proteinExistence type="predicted"/>
<dbReference type="SUPFAM" id="SSF47413">
    <property type="entry name" value="lambda repressor-like DNA-binding domains"/>
    <property type="match status" value="1"/>
</dbReference>
<evidence type="ECO:0000313" key="1">
    <source>
        <dbReference type="EMBL" id="MFC7299231.1"/>
    </source>
</evidence>
<accession>A0ABW2J8D5</accession>